<reference evidence="2" key="3">
    <citation type="submission" date="2020-12" db="UniProtKB">
        <authorList>
            <consortium name="EnsemblPlants"/>
        </authorList>
    </citation>
    <scope>IDENTIFICATION</scope>
</reference>
<proteinExistence type="predicted"/>
<name>A0A7I4AT63_PHYPA</name>
<evidence type="ECO:0000256" key="1">
    <source>
        <dbReference type="SAM" id="Phobius"/>
    </source>
</evidence>
<reference evidence="2 3" key="1">
    <citation type="journal article" date="2008" name="Science">
        <title>The Physcomitrella genome reveals evolutionary insights into the conquest of land by plants.</title>
        <authorList>
            <person name="Rensing S."/>
            <person name="Lang D."/>
            <person name="Zimmer A."/>
            <person name="Terry A."/>
            <person name="Salamov A."/>
            <person name="Shapiro H."/>
            <person name="Nishiyama T."/>
            <person name="Perroud P.-F."/>
            <person name="Lindquist E."/>
            <person name="Kamisugi Y."/>
            <person name="Tanahashi T."/>
            <person name="Sakakibara K."/>
            <person name="Fujita T."/>
            <person name="Oishi K."/>
            <person name="Shin-I T."/>
            <person name="Kuroki Y."/>
            <person name="Toyoda A."/>
            <person name="Suzuki Y."/>
            <person name="Hashimoto A."/>
            <person name="Yamaguchi K."/>
            <person name="Sugano A."/>
            <person name="Kohara Y."/>
            <person name="Fujiyama A."/>
            <person name="Anterola A."/>
            <person name="Aoki S."/>
            <person name="Ashton N."/>
            <person name="Barbazuk W.B."/>
            <person name="Barker E."/>
            <person name="Bennetzen J."/>
            <person name="Bezanilla M."/>
            <person name="Blankenship R."/>
            <person name="Cho S.H."/>
            <person name="Dutcher S."/>
            <person name="Estelle M."/>
            <person name="Fawcett J.A."/>
            <person name="Gundlach H."/>
            <person name="Hanada K."/>
            <person name="Heyl A."/>
            <person name="Hicks K.A."/>
            <person name="Hugh J."/>
            <person name="Lohr M."/>
            <person name="Mayer K."/>
            <person name="Melkozernov A."/>
            <person name="Murata T."/>
            <person name="Nelson D."/>
            <person name="Pils B."/>
            <person name="Prigge M."/>
            <person name="Reiss B."/>
            <person name="Renner T."/>
            <person name="Rombauts S."/>
            <person name="Rushton P."/>
            <person name="Sanderfoot A."/>
            <person name="Schween G."/>
            <person name="Shiu S.-H."/>
            <person name="Stueber K."/>
            <person name="Theodoulou F.L."/>
            <person name="Tu H."/>
            <person name="Van de Peer Y."/>
            <person name="Verrier P.J."/>
            <person name="Waters E."/>
            <person name="Wood A."/>
            <person name="Yang L."/>
            <person name="Cove D."/>
            <person name="Cuming A."/>
            <person name="Hasebe M."/>
            <person name="Lucas S."/>
            <person name="Mishler D.B."/>
            <person name="Reski R."/>
            <person name="Grigoriev I."/>
            <person name="Quatrano R.S."/>
            <person name="Boore J.L."/>
        </authorList>
    </citation>
    <scope>NUCLEOTIDE SEQUENCE [LARGE SCALE GENOMIC DNA]</scope>
    <source>
        <strain evidence="2 3">cv. Gransden 2004</strain>
    </source>
</reference>
<evidence type="ECO:0000313" key="3">
    <source>
        <dbReference type="Proteomes" id="UP000006727"/>
    </source>
</evidence>
<organism evidence="2 3">
    <name type="scientific">Physcomitrium patens</name>
    <name type="common">Spreading-leaved earth moss</name>
    <name type="synonym">Physcomitrella patens</name>
    <dbReference type="NCBI Taxonomy" id="3218"/>
    <lineage>
        <taxon>Eukaryota</taxon>
        <taxon>Viridiplantae</taxon>
        <taxon>Streptophyta</taxon>
        <taxon>Embryophyta</taxon>
        <taxon>Bryophyta</taxon>
        <taxon>Bryophytina</taxon>
        <taxon>Bryopsida</taxon>
        <taxon>Funariidae</taxon>
        <taxon>Funariales</taxon>
        <taxon>Funariaceae</taxon>
        <taxon>Physcomitrium</taxon>
    </lineage>
</organism>
<feature type="transmembrane region" description="Helical" evidence="1">
    <location>
        <begin position="24"/>
        <end position="53"/>
    </location>
</feature>
<dbReference type="Proteomes" id="UP000006727">
    <property type="component" value="Chromosome 14"/>
</dbReference>
<evidence type="ECO:0000313" key="2">
    <source>
        <dbReference type="EnsemblPlants" id="Pp3c14_22600V3.2"/>
    </source>
</evidence>
<keyword evidence="3" id="KW-1185">Reference proteome</keyword>
<keyword evidence="1" id="KW-1133">Transmembrane helix</keyword>
<accession>A0A7I4AT63</accession>
<protein>
    <submittedName>
        <fullName evidence="2">Uncharacterized protein</fullName>
    </submittedName>
</protein>
<dbReference type="EnsemblPlants" id="Pp3c14_22600V3.2">
    <property type="protein sequence ID" value="Pp3c14_22600V3.2"/>
    <property type="gene ID" value="Pp3c14_22600"/>
</dbReference>
<sequence>MAHYHFASTNALEQLEYVIDDLPLVLLLSVWLIVVILQRVCKFFNLLLSWLLVSVLQRNNERAIDVFLVLQSTELLGAGILSKTLSEVLC</sequence>
<keyword evidence="1" id="KW-0472">Membrane</keyword>
<keyword evidence="1" id="KW-0812">Transmembrane</keyword>
<reference evidence="2 3" key="2">
    <citation type="journal article" date="2018" name="Plant J.">
        <title>The Physcomitrella patens chromosome-scale assembly reveals moss genome structure and evolution.</title>
        <authorList>
            <person name="Lang D."/>
            <person name="Ullrich K.K."/>
            <person name="Murat F."/>
            <person name="Fuchs J."/>
            <person name="Jenkins J."/>
            <person name="Haas F.B."/>
            <person name="Piednoel M."/>
            <person name="Gundlach H."/>
            <person name="Van Bel M."/>
            <person name="Meyberg R."/>
            <person name="Vives C."/>
            <person name="Morata J."/>
            <person name="Symeonidi A."/>
            <person name="Hiss M."/>
            <person name="Muchero W."/>
            <person name="Kamisugi Y."/>
            <person name="Saleh O."/>
            <person name="Blanc G."/>
            <person name="Decker E.L."/>
            <person name="van Gessel N."/>
            <person name="Grimwood J."/>
            <person name="Hayes R.D."/>
            <person name="Graham S.W."/>
            <person name="Gunter L.E."/>
            <person name="McDaniel S.F."/>
            <person name="Hoernstein S.N.W."/>
            <person name="Larsson A."/>
            <person name="Li F.W."/>
            <person name="Perroud P.F."/>
            <person name="Phillips J."/>
            <person name="Ranjan P."/>
            <person name="Rokshar D.S."/>
            <person name="Rothfels C.J."/>
            <person name="Schneider L."/>
            <person name="Shu S."/>
            <person name="Stevenson D.W."/>
            <person name="Thummler F."/>
            <person name="Tillich M."/>
            <person name="Villarreal Aguilar J.C."/>
            <person name="Widiez T."/>
            <person name="Wong G.K."/>
            <person name="Wymore A."/>
            <person name="Zhang Y."/>
            <person name="Zimmer A.D."/>
            <person name="Quatrano R.S."/>
            <person name="Mayer K.F.X."/>
            <person name="Goodstein D."/>
            <person name="Casacuberta J.M."/>
            <person name="Vandepoele K."/>
            <person name="Reski R."/>
            <person name="Cuming A.C."/>
            <person name="Tuskan G.A."/>
            <person name="Maumus F."/>
            <person name="Salse J."/>
            <person name="Schmutz J."/>
            <person name="Rensing S.A."/>
        </authorList>
    </citation>
    <scope>NUCLEOTIDE SEQUENCE [LARGE SCALE GENOMIC DNA]</scope>
    <source>
        <strain evidence="2 3">cv. Gransden 2004</strain>
    </source>
</reference>
<dbReference type="EMBL" id="ABEU02000014">
    <property type="status" value="NOT_ANNOTATED_CDS"/>
    <property type="molecule type" value="Genomic_DNA"/>
</dbReference>
<dbReference type="AlphaFoldDB" id="A0A7I4AT63"/>
<dbReference type="Gramene" id="Pp3c14_22600V3.2">
    <property type="protein sequence ID" value="Pp3c14_22600V3.2"/>
    <property type="gene ID" value="Pp3c14_22600"/>
</dbReference>